<dbReference type="EMBL" id="JAHCDA010000003">
    <property type="protein sequence ID" value="MBS7812331.1"/>
    <property type="molecule type" value="Genomic_DNA"/>
</dbReference>
<name>A0ABS5QF82_9PROT</name>
<sequence length="179" mass="19180">MTDDLKSLRMAGTSGFHDYFVVDVCGDYALGLKALAGCSVDEGSFVGCRFRASAHPNTPGAPRPKSGWHSHWTGLTWVKHGSKHSTGLAICQLQNALPAVMLHEIKKVDIASIVANRLSLGLGKTSIYSPSELAALLQAEWIKLLKAPDEGELPDDFAGKPLIDLDAVLKKKPEPPPIA</sequence>
<accession>A0ABS5QF82</accession>
<keyword evidence="2" id="KW-1185">Reference proteome</keyword>
<evidence type="ECO:0000313" key="1">
    <source>
        <dbReference type="EMBL" id="MBS7812331.1"/>
    </source>
</evidence>
<dbReference type="Proteomes" id="UP000766336">
    <property type="component" value="Unassembled WGS sequence"/>
</dbReference>
<dbReference type="RefSeq" id="WP_213671039.1">
    <property type="nucleotide sequence ID" value="NZ_JAHCDA010000003.1"/>
</dbReference>
<organism evidence="1 2">
    <name type="scientific">Roseococcus pinisoli</name>
    <dbReference type="NCBI Taxonomy" id="2835040"/>
    <lineage>
        <taxon>Bacteria</taxon>
        <taxon>Pseudomonadati</taxon>
        <taxon>Pseudomonadota</taxon>
        <taxon>Alphaproteobacteria</taxon>
        <taxon>Acetobacterales</taxon>
        <taxon>Roseomonadaceae</taxon>
        <taxon>Roseococcus</taxon>
    </lineage>
</organism>
<reference evidence="1 2" key="1">
    <citation type="submission" date="2021-05" db="EMBL/GenBank/DDBJ databases">
        <title>Roseococcus sp. XZZS9, whole genome shotgun sequencing project.</title>
        <authorList>
            <person name="Zhao G."/>
            <person name="Shen L."/>
        </authorList>
    </citation>
    <scope>NUCLEOTIDE SEQUENCE [LARGE SCALE GENOMIC DNA]</scope>
    <source>
        <strain evidence="1 2">XZZS9</strain>
    </source>
</reference>
<gene>
    <name evidence="1" type="ORF">KHU32_15380</name>
</gene>
<protein>
    <submittedName>
        <fullName evidence="1">Uncharacterized protein</fullName>
    </submittedName>
</protein>
<proteinExistence type="predicted"/>
<comment type="caution">
    <text evidence="1">The sequence shown here is derived from an EMBL/GenBank/DDBJ whole genome shotgun (WGS) entry which is preliminary data.</text>
</comment>
<evidence type="ECO:0000313" key="2">
    <source>
        <dbReference type="Proteomes" id="UP000766336"/>
    </source>
</evidence>